<keyword evidence="1" id="KW-0812">Transmembrane</keyword>
<comment type="caution">
    <text evidence="2">The sequence shown here is derived from an EMBL/GenBank/DDBJ whole genome shotgun (WGS) entry which is preliminary data.</text>
</comment>
<protein>
    <submittedName>
        <fullName evidence="2">Uncharacterized protein</fullName>
    </submittedName>
</protein>
<reference evidence="2 3" key="1">
    <citation type="journal article" date="2019" name="Int. J. Syst. Evol. Microbiol.">
        <title>The Global Catalogue of Microorganisms (GCM) 10K type strain sequencing project: providing services to taxonomists for standard genome sequencing and annotation.</title>
        <authorList>
            <consortium name="The Broad Institute Genomics Platform"/>
            <consortium name="The Broad Institute Genome Sequencing Center for Infectious Disease"/>
            <person name="Wu L."/>
            <person name="Ma J."/>
        </authorList>
    </citation>
    <scope>NUCLEOTIDE SEQUENCE [LARGE SCALE GENOMIC DNA]</scope>
    <source>
        <strain evidence="2 3">JCM 6923</strain>
    </source>
</reference>
<dbReference type="Proteomes" id="UP001501721">
    <property type="component" value="Unassembled WGS sequence"/>
</dbReference>
<proteinExistence type="predicted"/>
<evidence type="ECO:0000313" key="3">
    <source>
        <dbReference type="Proteomes" id="UP001501721"/>
    </source>
</evidence>
<feature type="transmembrane region" description="Helical" evidence="1">
    <location>
        <begin position="167"/>
        <end position="190"/>
    </location>
</feature>
<keyword evidence="1" id="KW-1133">Transmembrane helix</keyword>
<feature type="transmembrane region" description="Helical" evidence="1">
    <location>
        <begin position="123"/>
        <end position="143"/>
    </location>
</feature>
<evidence type="ECO:0000313" key="2">
    <source>
        <dbReference type="EMBL" id="GAA2467763.1"/>
    </source>
</evidence>
<dbReference type="EMBL" id="BAAATL010000002">
    <property type="protein sequence ID" value="GAA2467763.1"/>
    <property type="molecule type" value="Genomic_DNA"/>
</dbReference>
<evidence type="ECO:0000256" key="1">
    <source>
        <dbReference type="SAM" id="Phobius"/>
    </source>
</evidence>
<sequence>MRITLQSVGPGPAPAAASFSVALDPQVVSDIRITAARLNHKAHDAGVRIRSQTLTSSLFETRCRTKMKLKPGDQLDLDLEVRTRKLTGDLPTIKHPSVGLIDMGNHVAQRLSWWIPWQIRWRLLATASVISVLCVVIAFLGFMSKKPINSNEIGCDPIARCTDWRPLYWLEAGVISFTCCMALTVVTFVVEKIAQIRCRTSA</sequence>
<keyword evidence="3" id="KW-1185">Reference proteome</keyword>
<accession>A0ABN3KN79</accession>
<name>A0ABN3KN79_9ACTN</name>
<organism evidence="2 3">
    <name type="scientific">Streptomyces graminearus</name>
    <dbReference type="NCBI Taxonomy" id="284030"/>
    <lineage>
        <taxon>Bacteria</taxon>
        <taxon>Bacillati</taxon>
        <taxon>Actinomycetota</taxon>
        <taxon>Actinomycetes</taxon>
        <taxon>Kitasatosporales</taxon>
        <taxon>Streptomycetaceae</taxon>
        <taxon>Streptomyces</taxon>
    </lineage>
</organism>
<keyword evidence="1" id="KW-0472">Membrane</keyword>
<gene>
    <name evidence="2" type="ORF">GCM10010422_06330</name>
</gene>
<dbReference type="RefSeq" id="WP_346076631.1">
    <property type="nucleotide sequence ID" value="NZ_BAAATL010000002.1"/>
</dbReference>